<dbReference type="Proteomes" id="UP000029981">
    <property type="component" value="Chromosome 1"/>
</dbReference>
<dbReference type="Gramene" id="KGN63465">
    <property type="protein sequence ID" value="KGN63465"/>
    <property type="gene ID" value="Csa_1G001370"/>
</dbReference>
<name>A0A0A0LNI6_CUCSA</name>
<sequence length="107" mass="11722">MTFVVTGAACLVHSYPLAVRLTISSHETQRPYGSAEVCCLLEAEADYSIDWKLVFDISGASNFVAQEHYLSSRPKEGRTAVRLRPDKAKLLLAGILGGGTTPCFQYR</sequence>
<protein>
    <submittedName>
        <fullName evidence="1">Uncharacterized protein</fullName>
    </submittedName>
</protein>
<accession>A0A0A0LNI6</accession>
<dbReference type="AlphaFoldDB" id="A0A0A0LNI6"/>
<reference evidence="1 2" key="1">
    <citation type="journal article" date="2009" name="Nat. Genet.">
        <title>The genome of the cucumber, Cucumis sativus L.</title>
        <authorList>
            <person name="Huang S."/>
            <person name="Li R."/>
            <person name="Zhang Z."/>
            <person name="Li L."/>
            <person name="Gu X."/>
            <person name="Fan W."/>
            <person name="Lucas W.J."/>
            <person name="Wang X."/>
            <person name="Xie B."/>
            <person name="Ni P."/>
            <person name="Ren Y."/>
            <person name="Zhu H."/>
            <person name="Li J."/>
            <person name="Lin K."/>
            <person name="Jin W."/>
            <person name="Fei Z."/>
            <person name="Li G."/>
            <person name="Staub J."/>
            <person name="Kilian A."/>
            <person name="van der Vossen E.A."/>
            <person name="Wu Y."/>
            <person name="Guo J."/>
            <person name="He J."/>
            <person name="Jia Z."/>
            <person name="Ren Y."/>
            <person name="Tian G."/>
            <person name="Lu Y."/>
            <person name="Ruan J."/>
            <person name="Qian W."/>
            <person name="Wang M."/>
            <person name="Huang Q."/>
            <person name="Li B."/>
            <person name="Xuan Z."/>
            <person name="Cao J."/>
            <person name="Asan"/>
            <person name="Wu Z."/>
            <person name="Zhang J."/>
            <person name="Cai Q."/>
            <person name="Bai Y."/>
            <person name="Zhao B."/>
            <person name="Han Y."/>
            <person name="Li Y."/>
            <person name="Li X."/>
            <person name="Wang S."/>
            <person name="Shi Q."/>
            <person name="Liu S."/>
            <person name="Cho W.K."/>
            <person name="Kim J.Y."/>
            <person name="Xu Y."/>
            <person name="Heller-Uszynska K."/>
            <person name="Miao H."/>
            <person name="Cheng Z."/>
            <person name="Zhang S."/>
            <person name="Wu J."/>
            <person name="Yang Y."/>
            <person name="Kang H."/>
            <person name="Li M."/>
            <person name="Liang H."/>
            <person name="Ren X."/>
            <person name="Shi Z."/>
            <person name="Wen M."/>
            <person name="Jian M."/>
            <person name="Yang H."/>
            <person name="Zhang G."/>
            <person name="Yang Z."/>
            <person name="Chen R."/>
            <person name="Liu S."/>
            <person name="Li J."/>
            <person name="Ma L."/>
            <person name="Liu H."/>
            <person name="Zhou Y."/>
            <person name="Zhao J."/>
            <person name="Fang X."/>
            <person name="Li G."/>
            <person name="Fang L."/>
            <person name="Li Y."/>
            <person name="Liu D."/>
            <person name="Zheng H."/>
            <person name="Zhang Y."/>
            <person name="Qin N."/>
            <person name="Li Z."/>
            <person name="Yang G."/>
            <person name="Yang S."/>
            <person name="Bolund L."/>
            <person name="Kristiansen K."/>
            <person name="Zheng H."/>
            <person name="Li S."/>
            <person name="Zhang X."/>
            <person name="Yang H."/>
            <person name="Wang J."/>
            <person name="Sun R."/>
            <person name="Zhang B."/>
            <person name="Jiang S."/>
            <person name="Wang J."/>
            <person name="Du Y."/>
            <person name="Li S."/>
        </authorList>
    </citation>
    <scope>NUCLEOTIDE SEQUENCE [LARGE SCALE GENOMIC DNA]</scope>
    <source>
        <strain evidence="2">cv. 9930</strain>
    </source>
</reference>
<gene>
    <name evidence="1" type="ORF">Csa_1G001370</name>
</gene>
<organism evidence="1 2">
    <name type="scientific">Cucumis sativus</name>
    <name type="common">Cucumber</name>
    <dbReference type="NCBI Taxonomy" id="3659"/>
    <lineage>
        <taxon>Eukaryota</taxon>
        <taxon>Viridiplantae</taxon>
        <taxon>Streptophyta</taxon>
        <taxon>Embryophyta</taxon>
        <taxon>Tracheophyta</taxon>
        <taxon>Spermatophyta</taxon>
        <taxon>Magnoliopsida</taxon>
        <taxon>eudicotyledons</taxon>
        <taxon>Gunneridae</taxon>
        <taxon>Pentapetalae</taxon>
        <taxon>rosids</taxon>
        <taxon>fabids</taxon>
        <taxon>Cucurbitales</taxon>
        <taxon>Cucurbitaceae</taxon>
        <taxon>Benincaseae</taxon>
        <taxon>Cucumis</taxon>
    </lineage>
</organism>
<reference evidence="1 2" key="4">
    <citation type="journal article" date="2011" name="BMC Genomics">
        <title>RNA-Seq improves annotation of protein-coding genes in the cucumber genome.</title>
        <authorList>
            <person name="Li Z."/>
            <person name="Zhang Z."/>
            <person name="Yan P."/>
            <person name="Huang S."/>
            <person name="Fei Z."/>
            <person name="Lin K."/>
        </authorList>
    </citation>
    <scope>NUCLEOTIDE SEQUENCE [LARGE SCALE GENOMIC DNA]</scope>
    <source>
        <strain evidence="2">cv. 9930</strain>
    </source>
</reference>
<evidence type="ECO:0000313" key="1">
    <source>
        <dbReference type="EMBL" id="KGN63465.1"/>
    </source>
</evidence>
<keyword evidence="2" id="KW-1185">Reference proteome</keyword>
<proteinExistence type="predicted"/>
<reference evidence="1 2" key="2">
    <citation type="journal article" date="2009" name="PLoS ONE">
        <title>An integrated genetic and cytogenetic map of the cucumber genome.</title>
        <authorList>
            <person name="Ren Y."/>
            <person name="Zhang Z."/>
            <person name="Liu J."/>
            <person name="Staub J.E."/>
            <person name="Han Y."/>
            <person name="Cheng Z."/>
            <person name="Li X."/>
            <person name="Lu J."/>
            <person name="Miao H."/>
            <person name="Kang H."/>
            <person name="Xie B."/>
            <person name="Gu X."/>
            <person name="Wang X."/>
            <person name="Du Y."/>
            <person name="Jin W."/>
            <person name="Huang S."/>
        </authorList>
    </citation>
    <scope>NUCLEOTIDE SEQUENCE [LARGE SCALE GENOMIC DNA]</scope>
    <source>
        <strain evidence="2">cv. 9930</strain>
    </source>
</reference>
<reference evidence="1 2" key="3">
    <citation type="journal article" date="2010" name="BMC Genomics">
        <title>Transcriptome sequencing and comparative analysis of cucumber flowers with different sex types.</title>
        <authorList>
            <person name="Guo S."/>
            <person name="Zheng Y."/>
            <person name="Joung J.G."/>
            <person name="Liu S."/>
            <person name="Zhang Z."/>
            <person name="Crasta O.R."/>
            <person name="Sobral B.W."/>
            <person name="Xu Y."/>
            <person name="Huang S."/>
            <person name="Fei Z."/>
        </authorList>
    </citation>
    <scope>NUCLEOTIDE SEQUENCE [LARGE SCALE GENOMIC DNA]</scope>
    <source>
        <strain evidence="2">cv. 9930</strain>
    </source>
</reference>
<evidence type="ECO:0000313" key="2">
    <source>
        <dbReference type="Proteomes" id="UP000029981"/>
    </source>
</evidence>
<dbReference type="EMBL" id="CM002922">
    <property type="protein sequence ID" value="KGN63465.1"/>
    <property type="molecule type" value="Genomic_DNA"/>
</dbReference>